<keyword evidence="2" id="KW-1185">Reference proteome</keyword>
<name>A0ACB9ZT62_CATRO</name>
<evidence type="ECO:0000313" key="2">
    <source>
        <dbReference type="Proteomes" id="UP001060085"/>
    </source>
</evidence>
<reference evidence="2" key="1">
    <citation type="journal article" date="2023" name="Nat. Plants">
        <title>Single-cell RNA sequencing provides a high-resolution roadmap for understanding the multicellular compartmentation of specialized metabolism.</title>
        <authorList>
            <person name="Sun S."/>
            <person name="Shen X."/>
            <person name="Li Y."/>
            <person name="Li Y."/>
            <person name="Wang S."/>
            <person name="Li R."/>
            <person name="Zhang H."/>
            <person name="Shen G."/>
            <person name="Guo B."/>
            <person name="Wei J."/>
            <person name="Xu J."/>
            <person name="St-Pierre B."/>
            <person name="Chen S."/>
            <person name="Sun C."/>
        </authorList>
    </citation>
    <scope>NUCLEOTIDE SEQUENCE [LARGE SCALE GENOMIC DNA]</scope>
</reference>
<protein>
    <submittedName>
        <fullName evidence="1">Uncharacterized protein</fullName>
    </submittedName>
</protein>
<accession>A0ACB9ZT62</accession>
<dbReference type="Proteomes" id="UP001060085">
    <property type="component" value="Linkage Group LG08"/>
</dbReference>
<organism evidence="1 2">
    <name type="scientific">Catharanthus roseus</name>
    <name type="common">Madagascar periwinkle</name>
    <name type="synonym">Vinca rosea</name>
    <dbReference type="NCBI Taxonomy" id="4058"/>
    <lineage>
        <taxon>Eukaryota</taxon>
        <taxon>Viridiplantae</taxon>
        <taxon>Streptophyta</taxon>
        <taxon>Embryophyta</taxon>
        <taxon>Tracheophyta</taxon>
        <taxon>Spermatophyta</taxon>
        <taxon>Magnoliopsida</taxon>
        <taxon>eudicotyledons</taxon>
        <taxon>Gunneridae</taxon>
        <taxon>Pentapetalae</taxon>
        <taxon>asterids</taxon>
        <taxon>lamiids</taxon>
        <taxon>Gentianales</taxon>
        <taxon>Apocynaceae</taxon>
        <taxon>Rauvolfioideae</taxon>
        <taxon>Vinceae</taxon>
        <taxon>Catharanthinae</taxon>
        <taxon>Catharanthus</taxon>
    </lineage>
</organism>
<proteinExistence type="predicted"/>
<evidence type="ECO:0000313" key="1">
    <source>
        <dbReference type="EMBL" id="KAI5650916.1"/>
    </source>
</evidence>
<comment type="caution">
    <text evidence="1">The sequence shown here is derived from an EMBL/GenBank/DDBJ whole genome shotgun (WGS) entry which is preliminary data.</text>
</comment>
<gene>
    <name evidence="1" type="ORF">M9H77_36921</name>
</gene>
<dbReference type="EMBL" id="CM044708">
    <property type="protein sequence ID" value="KAI5650916.1"/>
    <property type="molecule type" value="Genomic_DNA"/>
</dbReference>
<sequence>MTQQQMEQPIHCYCGIYNVIWTSMTEKNPSRRFMLQTNKLEIEKASYQMKMKAWLVDASIYWVMLIVLGTRREKIKPLKTLKTCVLVRDVLRYFFVKLPNSHL</sequence>